<feature type="region of interest" description="Disordered" evidence="1">
    <location>
        <begin position="297"/>
        <end position="422"/>
    </location>
</feature>
<dbReference type="EMBL" id="HE580273">
    <property type="protein sequence ID" value="CCK73545.1"/>
    <property type="molecule type" value="Genomic_DNA"/>
</dbReference>
<feature type="compositionally biased region" description="Polar residues" evidence="1">
    <location>
        <begin position="592"/>
        <end position="604"/>
    </location>
</feature>
<feature type="compositionally biased region" description="Low complexity" evidence="1">
    <location>
        <begin position="630"/>
        <end position="642"/>
    </location>
</feature>
<dbReference type="OMA" id="LAQQIYP"/>
<feature type="compositionally biased region" description="Polar residues" evidence="1">
    <location>
        <begin position="688"/>
        <end position="703"/>
    </location>
</feature>
<dbReference type="InterPro" id="IPR043185">
    <property type="entry name" value="Net1/Tof2"/>
</dbReference>
<feature type="compositionally biased region" description="Basic and acidic residues" evidence="1">
    <location>
        <begin position="338"/>
        <end position="347"/>
    </location>
</feature>
<accession>J7SBT3</accession>
<feature type="compositionally biased region" description="Low complexity" evidence="1">
    <location>
        <begin position="303"/>
        <end position="329"/>
    </location>
</feature>
<feature type="compositionally biased region" description="Low complexity" evidence="1">
    <location>
        <begin position="378"/>
        <end position="396"/>
    </location>
</feature>
<dbReference type="Proteomes" id="UP000000689">
    <property type="component" value="Chromosome 7"/>
</dbReference>
<evidence type="ECO:0000313" key="4">
    <source>
        <dbReference type="Proteomes" id="UP000000689"/>
    </source>
</evidence>
<feature type="compositionally biased region" description="Basic and acidic residues" evidence="1">
    <location>
        <begin position="761"/>
        <end position="772"/>
    </location>
</feature>
<dbReference type="Pfam" id="PF10407">
    <property type="entry name" value="Cytokin_check_N"/>
    <property type="match status" value="1"/>
</dbReference>
<dbReference type="eggNOG" id="ENOG502QW4V">
    <property type="taxonomic scope" value="Eukaryota"/>
</dbReference>
<feature type="compositionally biased region" description="Low complexity" evidence="1">
    <location>
        <begin position="667"/>
        <end position="687"/>
    </location>
</feature>
<feature type="region of interest" description="Disordered" evidence="1">
    <location>
        <begin position="157"/>
        <end position="240"/>
    </location>
</feature>
<gene>
    <name evidence="3" type="primary">NDAI0G05620</name>
    <name evidence="3" type="ordered locus">NDAI_0G05620</name>
</gene>
<evidence type="ECO:0000259" key="2">
    <source>
        <dbReference type="Pfam" id="PF10407"/>
    </source>
</evidence>
<evidence type="ECO:0000256" key="1">
    <source>
        <dbReference type="SAM" id="MobiDB-lite"/>
    </source>
</evidence>
<feature type="region of interest" description="Disordered" evidence="1">
    <location>
        <begin position="629"/>
        <end position="741"/>
    </location>
</feature>
<keyword evidence="4" id="KW-1185">Reference proteome</keyword>
<feature type="compositionally biased region" description="Polar residues" evidence="1">
    <location>
        <begin position="712"/>
        <end position="732"/>
    </location>
</feature>
<dbReference type="HOGENOM" id="CLU_004459_0_0_1"/>
<feature type="compositionally biased region" description="Acidic residues" evidence="1">
    <location>
        <begin position="571"/>
        <end position="582"/>
    </location>
</feature>
<feature type="region of interest" description="Disordered" evidence="1">
    <location>
        <begin position="1076"/>
        <end position="1165"/>
    </location>
</feature>
<reference evidence="3 4" key="1">
    <citation type="journal article" date="2011" name="Proc. Natl. Acad. Sci. U.S.A.">
        <title>Evolutionary erosion of yeast sex chromosomes by mating-type switching accidents.</title>
        <authorList>
            <person name="Gordon J.L."/>
            <person name="Armisen D."/>
            <person name="Proux-Wera E."/>
            <person name="Oheigeartaigh S.S."/>
            <person name="Byrne K.P."/>
            <person name="Wolfe K.H."/>
        </authorList>
    </citation>
    <scope>NUCLEOTIDE SEQUENCE [LARGE SCALE GENOMIC DNA]</scope>
    <source>
        <strain evidence="4">ATCC 10597 / BCRC 20456 / CBS 421 / NBRC 0211 / NRRL Y-12639</strain>
    </source>
</reference>
<feature type="compositionally biased region" description="Polar residues" evidence="1">
    <location>
        <begin position="400"/>
        <end position="415"/>
    </location>
</feature>
<feature type="compositionally biased region" description="Polar residues" evidence="1">
    <location>
        <begin position="1135"/>
        <end position="1146"/>
    </location>
</feature>
<name>J7SBT3_NAUDC</name>
<feature type="region of interest" description="Disordered" evidence="1">
    <location>
        <begin position="761"/>
        <end position="819"/>
    </location>
</feature>
<feature type="compositionally biased region" description="Polar residues" evidence="1">
    <location>
        <begin position="1082"/>
        <end position="1094"/>
    </location>
</feature>
<protein>
    <recommendedName>
        <fullName evidence="2">Nucleolar protein Dnt1-like N-terminal domain-containing protein</fullName>
    </recommendedName>
</protein>
<dbReference type="InterPro" id="IPR018844">
    <property type="entry name" value="Dnt1-like_N"/>
</dbReference>
<sequence>MFRLQIELVPPSAQTNQQLSSLTPAPTNNSQLFSNASFVQLNENTFQYPLPPSSNKNFNSVSQNTRKFLHFSAGSNTLLELSDEIIEKCKKIYPNLKQEPEIITLQDGNGYDLDPDFVIEDVFNAANRVKVILRDDIDIDELEPIAQYRNLKRRKTNNGTYQKVSRSQKPINNSLALPKRNNYPLPSTRTPRNLGRRISTPLAQQIYPEPVTDNVEGENADRSFLPPPNVPQSPPIRISSGIDTSKKIVSNIKEQGQVSKSEVVDPDKSKQQRLLLGTPIMTSMTPNRVTLTGQRVVSENHMETSPISTISNPSKSSSKESNASRRISSGMLNIPEPKISEVEKELKVGPASPDSVLPEKPKRIPMKRSLLDSKSIPNNNSDDNLSSDSQDTTSSHSHSRPSLQRQSSIADNNGSPVKLNPLEDDSVSRIVHLAELPHNKKRNLVQENSINELEGKIDQSATKNNLSHLFTQPTGKGNGISNENVNSKRDKLSQIEEEDVLPEQPALPTNNNLKEKVNLETQNNETISITKPGQMNKSDKKKDAGTVTQDMQLESEMVKPTTTTADRETEVTEQETDDEDEVNTTVRINPPESASASGNHSFSHPSIHKTEILKIFDGDSIKLPHWLKKTSSSSSTSSPSSSSRKKPYTTVLHKDIDNSKPDPRNILPQRTPRTAARRAAQLLSSSQGTSQHPDQVQNININNDHSDEEGSYETSSTDGYSSSGVETAGSDTSDNEKIFLREPNDKTKVIKTHHLKEAVVTKSNDNDKDTKQETATSTDNILGKVIGKNPSTASSGNVPEGLTKSQPSFSKINEDDISNNKKINETKSISLTPSNFYSNSKTELKKLNIHKPTSKFTSMPNTKPDSRANNLGSEKVIKLNEFSIPNQLKTDDHKVKPDANPEVPKPTFSPSHNDKLKSLKAKFSKTKPQSSSPVFQPVLTDDSSNISIQDETESMDETSSSSSSDEEVASSFRISRKNVVDTPKGSLAITSNAVRGINDPGLEAAPQSTQADFPTAAKNTPAKSVPITRFLNATSPPTTISGSMKVSSMLHNGLPLKSRPSLSTLSDLVQRGIPNVKEKSVHASQSKSTNIQGASTIETDSTGSSDDSGTDSDTDSSSSSDSDSDIKSSDGSDTNVPSAKSASASLGKNKKSIGGFDALARQSKN</sequence>
<feature type="compositionally biased region" description="Polar residues" evidence="1">
    <location>
        <begin position="157"/>
        <end position="175"/>
    </location>
</feature>
<feature type="compositionally biased region" description="Basic and acidic residues" evidence="1">
    <location>
        <begin position="652"/>
        <end position="663"/>
    </location>
</feature>
<dbReference type="RefSeq" id="XP_003980221.1">
    <property type="nucleotide sequence ID" value="XM_003980172.1"/>
</dbReference>
<feature type="compositionally biased region" description="Basic and acidic residues" evidence="1">
    <location>
        <begin position="889"/>
        <end position="899"/>
    </location>
</feature>
<feature type="region of interest" description="Disordered" evidence="1">
    <location>
        <begin position="529"/>
        <end position="605"/>
    </location>
</feature>
<organism evidence="3 4">
    <name type="scientific">Naumovozyma dairenensis (strain ATCC 10597 / BCRC 20456 / CBS 421 / NBRC 0211 / NRRL Y-12639)</name>
    <name type="common">Saccharomyces dairenensis</name>
    <dbReference type="NCBI Taxonomy" id="1071378"/>
    <lineage>
        <taxon>Eukaryota</taxon>
        <taxon>Fungi</taxon>
        <taxon>Dikarya</taxon>
        <taxon>Ascomycota</taxon>
        <taxon>Saccharomycotina</taxon>
        <taxon>Saccharomycetes</taxon>
        <taxon>Saccharomycetales</taxon>
        <taxon>Saccharomycetaceae</taxon>
        <taxon>Naumovozyma</taxon>
    </lineage>
</organism>
<dbReference type="STRING" id="1071378.J7SBT3"/>
<dbReference type="GO" id="GO:0000183">
    <property type="term" value="P:rDNA heterochromatin formation"/>
    <property type="evidence" value="ECO:0007669"/>
    <property type="project" value="InterPro"/>
</dbReference>
<dbReference type="PANTHER" id="PTHR28196">
    <property type="entry name" value="NUCLEOLAR PROTEIN NET1-RELATED"/>
    <property type="match status" value="1"/>
</dbReference>
<proteinExistence type="predicted"/>
<feature type="compositionally biased region" description="Pro residues" evidence="1">
    <location>
        <begin position="225"/>
        <end position="234"/>
    </location>
</feature>
<dbReference type="AlphaFoldDB" id="J7SBT3"/>
<feature type="compositionally biased region" description="Polar residues" evidence="1">
    <location>
        <begin position="789"/>
        <end position="811"/>
    </location>
</feature>
<feature type="domain" description="Nucleolar protein Dnt1-like N-terminal" evidence="2">
    <location>
        <begin position="65"/>
        <end position="135"/>
    </location>
</feature>
<dbReference type="PANTHER" id="PTHR28196:SF1">
    <property type="entry name" value="NUCLEOLAR PROTEIN NET1-RELATED"/>
    <property type="match status" value="1"/>
</dbReference>
<evidence type="ECO:0000313" key="3">
    <source>
        <dbReference type="EMBL" id="CCK73545.1"/>
    </source>
</evidence>
<feature type="compositionally biased region" description="Low complexity" evidence="1">
    <location>
        <begin position="1095"/>
        <end position="1107"/>
    </location>
</feature>
<dbReference type="GeneID" id="13927015"/>
<dbReference type="KEGG" id="ndi:NDAI_0G05620"/>
<feature type="region of interest" description="Disordered" evidence="1">
    <location>
        <begin position="883"/>
        <end position="969"/>
    </location>
</feature>
<dbReference type="OrthoDB" id="6365676at2759"/>